<dbReference type="EMBL" id="MKKU01000942">
    <property type="protein sequence ID" value="RNE99630.1"/>
    <property type="molecule type" value="Genomic_DNA"/>
</dbReference>
<reference evidence="1 2" key="1">
    <citation type="journal article" date="2018" name="BMC Genomics">
        <title>Genomic comparison of Trypanosoma conorhini and Trypanosoma rangeli to Trypanosoma cruzi strains of high and low virulence.</title>
        <authorList>
            <person name="Bradwell K.R."/>
            <person name="Koparde V.N."/>
            <person name="Matveyev A.V."/>
            <person name="Serrano M.G."/>
            <person name="Alves J.M."/>
            <person name="Parikh H."/>
            <person name="Huang B."/>
            <person name="Lee V."/>
            <person name="Espinosa-Alvarez O."/>
            <person name="Ortiz P.A."/>
            <person name="Costa-Martins A.G."/>
            <person name="Teixeira M.M."/>
            <person name="Buck G.A."/>
        </authorList>
    </citation>
    <scope>NUCLEOTIDE SEQUENCE [LARGE SCALE GENOMIC DNA]</scope>
    <source>
        <strain evidence="1 2">025E</strain>
    </source>
</reference>
<keyword evidence="2" id="KW-1185">Reference proteome</keyword>
<organism evidence="1 2">
    <name type="scientific">Trypanosoma conorhini</name>
    <dbReference type="NCBI Taxonomy" id="83891"/>
    <lineage>
        <taxon>Eukaryota</taxon>
        <taxon>Discoba</taxon>
        <taxon>Euglenozoa</taxon>
        <taxon>Kinetoplastea</taxon>
        <taxon>Metakinetoplastina</taxon>
        <taxon>Trypanosomatida</taxon>
        <taxon>Trypanosomatidae</taxon>
        <taxon>Trypanosoma</taxon>
    </lineage>
</organism>
<proteinExistence type="predicted"/>
<dbReference type="RefSeq" id="XP_029224077.1">
    <property type="nucleotide sequence ID" value="XM_029375804.1"/>
</dbReference>
<dbReference type="Proteomes" id="UP000284403">
    <property type="component" value="Unassembled WGS sequence"/>
</dbReference>
<evidence type="ECO:0000313" key="2">
    <source>
        <dbReference type="Proteomes" id="UP000284403"/>
    </source>
</evidence>
<name>A0A422N2E9_9TRYP</name>
<evidence type="ECO:0000313" key="1">
    <source>
        <dbReference type="EMBL" id="RNE99630.1"/>
    </source>
</evidence>
<sequence>MGRAFAGRGCERRGGGGLCLPLWFALWDASPVIRLGRVGGLRPHVQRRGGGSFLHLHASHAFDADADVLVVAMGMRERTHCESVTWWEFDGNVGGRAIAGSADDTIYLLRHLCKAFEMLLSLC</sequence>
<dbReference type="AlphaFoldDB" id="A0A422N2E9"/>
<dbReference type="GeneID" id="40322584"/>
<comment type="caution">
    <text evidence="1">The sequence shown here is derived from an EMBL/GenBank/DDBJ whole genome shotgun (WGS) entry which is preliminary data.</text>
</comment>
<accession>A0A422N2E9</accession>
<protein>
    <submittedName>
        <fullName evidence="1">Uncharacterized protein</fullName>
    </submittedName>
</protein>
<gene>
    <name evidence="1" type="ORF">Tco025E_08973</name>
</gene>